<gene>
    <name evidence="3" type="ORF">PSU4_03620</name>
</gene>
<evidence type="ECO:0000256" key="2">
    <source>
        <dbReference type="SAM" id="Phobius"/>
    </source>
</evidence>
<feature type="compositionally biased region" description="Basic and acidic residues" evidence="1">
    <location>
        <begin position="20"/>
        <end position="32"/>
    </location>
</feature>
<keyword evidence="2" id="KW-0812">Transmembrane</keyword>
<feature type="transmembrane region" description="Helical" evidence="2">
    <location>
        <begin position="61"/>
        <end position="81"/>
    </location>
</feature>
<keyword evidence="2" id="KW-1133">Transmembrane helix</keyword>
<dbReference type="EMBL" id="BJVJ01000002">
    <property type="protein sequence ID" value="GEL21408.1"/>
    <property type="molecule type" value="Genomic_DNA"/>
</dbReference>
<evidence type="ECO:0000313" key="4">
    <source>
        <dbReference type="Proteomes" id="UP000321685"/>
    </source>
</evidence>
<evidence type="ECO:0000256" key="1">
    <source>
        <dbReference type="SAM" id="MobiDB-lite"/>
    </source>
</evidence>
<keyword evidence="2" id="KW-0472">Membrane</keyword>
<feature type="transmembrane region" description="Helical" evidence="2">
    <location>
        <begin position="37"/>
        <end position="55"/>
    </location>
</feature>
<reference evidence="3 4" key="1">
    <citation type="submission" date="2019-07" db="EMBL/GenBank/DDBJ databases">
        <title>Whole genome shotgun sequence of Pseudonocardia sulfidoxydans NBRC 16205.</title>
        <authorList>
            <person name="Hosoyama A."/>
            <person name="Uohara A."/>
            <person name="Ohji S."/>
            <person name="Ichikawa N."/>
        </authorList>
    </citation>
    <scope>NUCLEOTIDE SEQUENCE [LARGE SCALE GENOMIC DNA]</scope>
    <source>
        <strain evidence="3 4">NBRC 16205</strain>
    </source>
</reference>
<accession>A0A511DEK7</accession>
<proteinExistence type="predicted"/>
<keyword evidence="4" id="KW-1185">Reference proteome</keyword>
<protein>
    <submittedName>
        <fullName evidence="3">Uncharacterized protein</fullName>
    </submittedName>
</protein>
<dbReference type="RefSeq" id="WP_147102054.1">
    <property type="nucleotide sequence ID" value="NZ_BJVJ01000002.1"/>
</dbReference>
<sequence>MPPDPLPPQPPDRPPGDPVEDGHDAPTPEQRARKVRMWVSTAALVILVVGAALVFVRGFAFFGVVLVVLAVFAAVDLTWVARRTMRSR</sequence>
<dbReference type="AlphaFoldDB" id="A0A511DEK7"/>
<comment type="caution">
    <text evidence="3">The sequence shown here is derived from an EMBL/GenBank/DDBJ whole genome shotgun (WGS) entry which is preliminary data.</text>
</comment>
<organism evidence="3 4">
    <name type="scientific">Pseudonocardia sulfidoxydans NBRC 16205</name>
    <dbReference type="NCBI Taxonomy" id="1223511"/>
    <lineage>
        <taxon>Bacteria</taxon>
        <taxon>Bacillati</taxon>
        <taxon>Actinomycetota</taxon>
        <taxon>Actinomycetes</taxon>
        <taxon>Pseudonocardiales</taxon>
        <taxon>Pseudonocardiaceae</taxon>
        <taxon>Pseudonocardia</taxon>
    </lineage>
</organism>
<name>A0A511DEK7_9PSEU</name>
<evidence type="ECO:0000313" key="3">
    <source>
        <dbReference type="EMBL" id="GEL21408.1"/>
    </source>
</evidence>
<feature type="region of interest" description="Disordered" evidence="1">
    <location>
        <begin position="1"/>
        <end position="32"/>
    </location>
</feature>
<feature type="compositionally biased region" description="Pro residues" evidence="1">
    <location>
        <begin position="1"/>
        <end position="17"/>
    </location>
</feature>
<dbReference type="Proteomes" id="UP000321685">
    <property type="component" value="Unassembled WGS sequence"/>
</dbReference>